<evidence type="ECO:0000313" key="2">
    <source>
        <dbReference type="Proteomes" id="UP000005239"/>
    </source>
</evidence>
<evidence type="ECO:0000313" key="1">
    <source>
        <dbReference type="EnsemblMetazoa" id="PPA42942.1"/>
    </source>
</evidence>
<reference evidence="2" key="1">
    <citation type="journal article" date="2008" name="Nat. Genet.">
        <title>The Pristionchus pacificus genome provides a unique perspective on nematode lifestyle and parasitism.</title>
        <authorList>
            <person name="Dieterich C."/>
            <person name="Clifton S.W."/>
            <person name="Schuster L.N."/>
            <person name="Chinwalla A."/>
            <person name="Delehaunty K."/>
            <person name="Dinkelacker I."/>
            <person name="Fulton L."/>
            <person name="Fulton R."/>
            <person name="Godfrey J."/>
            <person name="Minx P."/>
            <person name="Mitreva M."/>
            <person name="Roeseler W."/>
            <person name="Tian H."/>
            <person name="Witte H."/>
            <person name="Yang S.P."/>
            <person name="Wilson R.K."/>
            <person name="Sommer R.J."/>
        </authorList>
    </citation>
    <scope>NUCLEOTIDE SEQUENCE [LARGE SCALE GENOMIC DNA]</scope>
    <source>
        <strain evidence="2">PS312</strain>
    </source>
</reference>
<accession>A0A2A6CUM1</accession>
<gene>
    <name evidence="1" type="primary">WBGene00281311</name>
</gene>
<dbReference type="Proteomes" id="UP000005239">
    <property type="component" value="Unassembled WGS sequence"/>
</dbReference>
<keyword evidence="2" id="KW-1185">Reference proteome</keyword>
<name>A0A2A6CUM1_PRIPA</name>
<organism evidence="1 2">
    <name type="scientific">Pristionchus pacificus</name>
    <name type="common">Parasitic nematode worm</name>
    <dbReference type="NCBI Taxonomy" id="54126"/>
    <lineage>
        <taxon>Eukaryota</taxon>
        <taxon>Metazoa</taxon>
        <taxon>Ecdysozoa</taxon>
        <taxon>Nematoda</taxon>
        <taxon>Chromadorea</taxon>
        <taxon>Rhabditida</taxon>
        <taxon>Rhabditina</taxon>
        <taxon>Diplogasteromorpha</taxon>
        <taxon>Diplogasteroidea</taxon>
        <taxon>Neodiplogasteridae</taxon>
        <taxon>Pristionchus</taxon>
    </lineage>
</organism>
<dbReference type="AlphaFoldDB" id="A0A2A6CUM1"/>
<proteinExistence type="predicted"/>
<reference evidence="1" key="2">
    <citation type="submission" date="2022-06" db="UniProtKB">
        <authorList>
            <consortium name="EnsemblMetazoa"/>
        </authorList>
    </citation>
    <scope>IDENTIFICATION</scope>
    <source>
        <strain evidence="1">PS312</strain>
    </source>
</reference>
<sequence>MYLPGNCARWRLLLLHLPIIIALPPTSLLFSFLSLHLLNITTLVDLDKKSNRSIFLLRWAVSTLCEQFLTVVQQRSI</sequence>
<dbReference type="EnsemblMetazoa" id="PPA42942.1">
    <property type="protein sequence ID" value="PPA42942.1"/>
    <property type="gene ID" value="WBGene00281311"/>
</dbReference>
<accession>A0A8R1Z3A5</accession>
<protein>
    <submittedName>
        <fullName evidence="1">Uncharacterized protein</fullName>
    </submittedName>
</protein>